<protein>
    <submittedName>
        <fullName evidence="7">Ferric reductase domain protein protein transmembrane component domain protein</fullName>
    </submittedName>
</protein>
<keyword evidence="2 5" id="KW-0812">Transmembrane</keyword>
<feature type="transmembrane region" description="Helical" evidence="5">
    <location>
        <begin position="124"/>
        <end position="143"/>
    </location>
</feature>
<evidence type="ECO:0000256" key="4">
    <source>
        <dbReference type="ARBA" id="ARBA00023136"/>
    </source>
</evidence>
<dbReference type="Proteomes" id="UP000035720">
    <property type="component" value="Unassembled WGS sequence"/>
</dbReference>
<dbReference type="AlphaFoldDB" id="A0A077M7N5"/>
<reference evidence="7 8" key="1">
    <citation type="journal article" date="2013" name="ISME J.">
        <title>A metabolic model for members of the genus Tetrasphaera involved in enhanced biological phosphorus removal.</title>
        <authorList>
            <person name="Kristiansen R."/>
            <person name="Nguyen H.T.T."/>
            <person name="Saunders A.M."/>
            <person name="Nielsen J.L."/>
            <person name="Wimmer R."/>
            <person name="Le V.Q."/>
            <person name="McIlroy S.J."/>
            <person name="Petrovski S."/>
            <person name="Seviour R.J."/>
            <person name="Calteau A."/>
            <person name="Nielsen K.L."/>
            <person name="Nielsen P.H."/>
        </authorList>
    </citation>
    <scope>NUCLEOTIDE SEQUENCE [LARGE SCALE GENOMIC DNA]</scope>
    <source>
        <strain evidence="7 8">Ben 74</strain>
    </source>
</reference>
<dbReference type="GO" id="GO:0016020">
    <property type="term" value="C:membrane"/>
    <property type="evidence" value="ECO:0007669"/>
    <property type="project" value="UniProtKB-SubCell"/>
</dbReference>
<evidence type="ECO:0000256" key="2">
    <source>
        <dbReference type="ARBA" id="ARBA00022692"/>
    </source>
</evidence>
<dbReference type="Pfam" id="PF01794">
    <property type="entry name" value="Ferric_reduct"/>
    <property type="match status" value="1"/>
</dbReference>
<evidence type="ECO:0000313" key="8">
    <source>
        <dbReference type="Proteomes" id="UP000035720"/>
    </source>
</evidence>
<dbReference type="InterPro" id="IPR013130">
    <property type="entry name" value="Fe3_Rdtase_TM_dom"/>
</dbReference>
<keyword evidence="3 5" id="KW-1133">Transmembrane helix</keyword>
<comment type="caution">
    <text evidence="7">The sequence shown here is derived from an EMBL/GenBank/DDBJ whole genome shotgun (WGS) entry which is preliminary data.</text>
</comment>
<accession>A0A077M7N5</accession>
<keyword evidence="8" id="KW-1185">Reference proteome</keyword>
<evidence type="ECO:0000256" key="3">
    <source>
        <dbReference type="ARBA" id="ARBA00022989"/>
    </source>
</evidence>
<evidence type="ECO:0000256" key="1">
    <source>
        <dbReference type="ARBA" id="ARBA00004141"/>
    </source>
</evidence>
<feature type="transmembrane region" description="Helical" evidence="5">
    <location>
        <begin position="89"/>
        <end position="112"/>
    </location>
</feature>
<dbReference type="EMBL" id="CAJC01000144">
    <property type="protein sequence ID" value="CCI53301.1"/>
    <property type="molecule type" value="Genomic_DNA"/>
</dbReference>
<gene>
    <name evidence="7" type="ORF">BN13_340016</name>
</gene>
<comment type="subcellular location">
    <subcellularLocation>
        <location evidence="1">Membrane</location>
        <topology evidence="1">Multi-pass membrane protein</topology>
    </subcellularLocation>
</comment>
<name>A0A077M7N5_9MICO</name>
<dbReference type="RefSeq" id="WP_048545533.1">
    <property type="nucleotide sequence ID" value="NZ_HF571038.1"/>
</dbReference>
<evidence type="ECO:0000313" key="7">
    <source>
        <dbReference type="EMBL" id="CCI53301.1"/>
    </source>
</evidence>
<feature type="transmembrane region" description="Helical" evidence="5">
    <location>
        <begin position="149"/>
        <end position="170"/>
    </location>
</feature>
<evidence type="ECO:0000259" key="6">
    <source>
        <dbReference type="Pfam" id="PF01794"/>
    </source>
</evidence>
<dbReference type="OrthoDB" id="4827239at2"/>
<evidence type="ECO:0000256" key="5">
    <source>
        <dbReference type="SAM" id="Phobius"/>
    </source>
</evidence>
<organism evidence="7 8">
    <name type="scientific">Nostocoides jenkinsii Ben 74</name>
    <dbReference type="NCBI Taxonomy" id="1193518"/>
    <lineage>
        <taxon>Bacteria</taxon>
        <taxon>Bacillati</taxon>
        <taxon>Actinomycetota</taxon>
        <taxon>Actinomycetes</taxon>
        <taxon>Micrococcales</taxon>
        <taxon>Intrasporangiaceae</taxon>
        <taxon>Nostocoides</taxon>
    </lineage>
</organism>
<keyword evidence="4 5" id="KW-0472">Membrane</keyword>
<dbReference type="STRING" id="1193518.BN13_340016"/>
<proteinExistence type="predicted"/>
<feature type="transmembrane region" description="Helical" evidence="5">
    <location>
        <begin position="6"/>
        <end position="30"/>
    </location>
</feature>
<feature type="domain" description="Ferric oxidoreductase" evidence="6">
    <location>
        <begin position="13"/>
        <end position="135"/>
    </location>
</feature>
<feature type="transmembrane region" description="Helical" evidence="5">
    <location>
        <begin position="51"/>
        <end position="69"/>
    </location>
</feature>
<sequence>MSNELLWYLSRATGITSIALLTAVLLLGVVTSGRRRPVGERATILMGLHRWLSLGMVAFLGVHITTAIAETYVSIDWISALVPFTSAYSTAWVGLGTLAFDLVLAVVATSLLRQRIPERLWRRVHWGAYAMWPIALVHGLMLATSAETILTAITIACGAVGAAGIAWRLSTGHADRDARRGALQGEWS</sequence>